<comment type="caution">
    <text evidence="2">The sequence shown here is derived from an EMBL/GenBank/DDBJ whole genome shotgun (WGS) entry which is preliminary data.</text>
</comment>
<name>A0A7C5QWN2_9PROT</name>
<accession>A0A7C5QWN2</accession>
<evidence type="ECO:0000256" key="1">
    <source>
        <dbReference type="SAM" id="SignalP"/>
    </source>
</evidence>
<dbReference type="PROSITE" id="PS51257">
    <property type="entry name" value="PROKAR_LIPOPROTEIN"/>
    <property type="match status" value="1"/>
</dbReference>
<reference evidence="2" key="1">
    <citation type="journal article" date="2020" name="mSystems">
        <title>Genome- and Community-Level Interaction Insights into Carbon Utilization and Element Cycling Functions of Hydrothermarchaeota in Hydrothermal Sediment.</title>
        <authorList>
            <person name="Zhou Z."/>
            <person name="Liu Y."/>
            <person name="Xu W."/>
            <person name="Pan J."/>
            <person name="Luo Z.H."/>
            <person name="Li M."/>
        </authorList>
    </citation>
    <scope>NUCLEOTIDE SEQUENCE [LARGE SCALE GENOMIC DNA]</scope>
    <source>
        <strain evidence="2">HyVt-485</strain>
    </source>
</reference>
<dbReference type="Proteomes" id="UP000885830">
    <property type="component" value="Unassembled WGS sequence"/>
</dbReference>
<evidence type="ECO:0000313" key="2">
    <source>
        <dbReference type="EMBL" id="HHL43238.1"/>
    </source>
</evidence>
<keyword evidence="1" id="KW-0732">Signal</keyword>
<gene>
    <name evidence="2" type="ORF">ENJ42_06455</name>
</gene>
<dbReference type="AlphaFoldDB" id="A0A7C5QWN2"/>
<sequence>MSKSRLALYCLCGFLLVACSPKGASGPQIDMKTKVVQVRGAVPLKLGEVMFPASVPGEGITFRALRNRTNCQMPKASKSAKVVSITAYEGPNEYSGPLFFASKVKGMDLKPVRVLSQSAGIAHIIVTDTEQPVYLSLASHDSVLWRVHTAPGVQIDGVSVMSYEPSGLMVAGLPAHRIGFIDRSDGDEFKEHQSYSKRYNKCWKSPQRYTNAKAISKKNTSTGYVYSRQDLERFEAREQSYKDWLFWQRQYIGHLNADMGAYRVEAALIGPAPAPGQQLQPTPPSTPVYVAKDGFEPFWGTRAAAYAQYPESSERWAPR</sequence>
<feature type="chain" id="PRO_5028109534" evidence="1">
    <location>
        <begin position="25"/>
        <end position="319"/>
    </location>
</feature>
<protein>
    <submittedName>
        <fullName evidence="2">Uncharacterized protein</fullName>
    </submittedName>
</protein>
<proteinExistence type="predicted"/>
<feature type="signal peptide" evidence="1">
    <location>
        <begin position="1"/>
        <end position="24"/>
    </location>
</feature>
<organism evidence="2">
    <name type="scientific">Hellea balneolensis</name>
    <dbReference type="NCBI Taxonomy" id="287478"/>
    <lineage>
        <taxon>Bacteria</taxon>
        <taxon>Pseudomonadati</taxon>
        <taxon>Pseudomonadota</taxon>
        <taxon>Alphaproteobacteria</taxon>
        <taxon>Maricaulales</taxon>
        <taxon>Robiginitomaculaceae</taxon>
        <taxon>Hellea</taxon>
    </lineage>
</organism>
<dbReference type="EMBL" id="DRMJ01000332">
    <property type="protein sequence ID" value="HHL43238.1"/>
    <property type="molecule type" value="Genomic_DNA"/>
</dbReference>